<accession>A0A1Y2BCZ3</accession>
<proteinExistence type="predicted"/>
<dbReference type="InterPro" id="IPR029302">
    <property type="entry name" value="IFT43"/>
</dbReference>
<organism evidence="3 4">
    <name type="scientific">Rhizoclosmatium globosum</name>
    <dbReference type="NCBI Taxonomy" id="329046"/>
    <lineage>
        <taxon>Eukaryota</taxon>
        <taxon>Fungi</taxon>
        <taxon>Fungi incertae sedis</taxon>
        <taxon>Chytridiomycota</taxon>
        <taxon>Chytridiomycota incertae sedis</taxon>
        <taxon>Chytridiomycetes</taxon>
        <taxon>Chytridiales</taxon>
        <taxon>Chytriomycetaceae</taxon>
        <taxon>Rhizoclosmatium</taxon>
    </lineage>
</organism>
<comment type="caution">
    <text evidence="3">The sequence shown here is derived from an EMBL/GenBank/DDBJ whole genome shotgun (WGS) entry which is preliminary data.</text>
</comment>
<dbReference type="STRING" id="329046.A0A1Y2BCZ3"/>
<sequence length="267" mass="30076">MSDDAPPFMVEESPKQPAPPTAPKGRRNRAPFRAEEARISQPNKSQEDLDDENDAPNDDAANLPPGAASMSSKPRSRQQKPPPQTQKSGWGEESLSNPDLSKKQFGRRSQQARDSRRNVDEDEKDRDDDRDDEDEDDDDEDEENDRRKSRGSRARDSKNKNKRGAAGRDEVIMIIPDLNDVEEDEMITTVAAPPSLKVNKVKTIRELDNELAISTGMLSEPGMEGIDFSLLTAYALCPPEMVYEEDRHWDWDVTFTELTSGDKDPSF</sequence>
<feature type="compositionally biased region" description="Acidic residues" evidence="2">
    <location>
        <begin position="48"/>
        <end position="57"/>
    </location>
</feature>
<evidence type="ECO:0000313" key="4">
    <source>
        <dbReference type="Proteomes" id="UP000193642"/>
    </source>
</evidence>
<evidence type="ECO:0000313" key="3">
    <source>
        <dbReference type="EMBL" id="ORY32400.1"/>
    </source>
</evidence>
<gene>
    <name evidence="3" type="ORF">BCR33DRAFT_723437</name>
</gene>
<feature type="region of interest" description="Disordered" evidence="2">
    <location>
        <begin position="1"/>
        <end position="166"/>
    </location>
</feature>
<dbReference type="EMBL" id="MCGO01000071">
    <property type="protein sequence ID" value="ORY32400.1"/>
    <property type="molecule type" value="Genomic_DNA"/>
</dbReference>
<dbReference type="AlphaFoldDB" id="A0A1Y2BCZ3"/>
<evidence type="ECO:0000256" key="2">
    <source>
        <dbReference type="SAM" id="MobiDB-lite"/>
    </source>
</evidence>
<evidence type="ECO:0000256" key="1">
    <source>
        <dbReference type="ARBA" id="ARBA00022794"/>
    </source>
</evidence>
<evidence type="ECO:0008006" key="5">
    <source>
        <dbReference type="Google" id="ProtNLM"/>
    </source>
</evidence>
<dbReference type="PANTHER" id="PTHR33724">
    <property type="entry name" value="INTRAFLAGELLAR TRANSPORT PROTEIN 43 HOMOLOG"/>
    <property type="match status" value="1"/>
</dbReference>
<dbReference type="GO" id="GO:0030991">
    <property type="term" value="C:intraciliary transport particle A"/>
    <property type="evidence" value="ECO:0007669"/>
    <property type="project" value="InterPro"/>
</dbReference>
<dbReference type="OrthoDB" id="206950at2759"/>
<feature type="compositionally biased region" description="Acidic residues" evidence="2">
    <location>
        <begin position="120"/>
        <end position="143"/>
    </location>
</feature>
<dbReference type="PANTHER" id="PTHR33724:SF1">
    <property type="entry name" value="INTRAFLAGELLAR TRANSPORT PROTEIN 43 HOMOLOG"/>
    <property type="match status" value="1"/>
</dbReference>
<dbReference type="Proteomes" id="UP000193642">
    <property type="component" value="Unassembled WGS sequence"/>
</dbReference>
<keyword evidence="1" id="KW-0970">Cilium biogenesis/degradation</keyword>
<dbReference type="GO" id="GO:0035721">
    <property type="term" value="P:intraciliary retrograde transport"/>
    <property type="evidence" value="ECO:0007669"/>
    <property type="project" value="TreeGrafter"/>
</dbReference>
<keyword evidence="4" id="KW-1185">Reference proteome</keyword>
<reference evidence="3 4" key="1">
    <citation type="submission" date="2016-07" db="EMBL/GenBank/DDBJ databases">
        <title>Pervasive Adenine N6-methylation of Active Genes in Fungi.</title>
        <authorList>
            <consortium name="DOE Joint Genome Institute"/>
            <person name="Mondo S.J."/>
            <person name="Dannebaum R.O."/>
            <person name="Kuo R.C."/>
            <person name="Labutti K."/>
            <person name="Haridas S."/>
            <person name="Kuo A."/>
            <person name="Salamov A."/>
            <person name="Ahrendt S.R."/>
            <person name="Lipzen A."/>
            <person name="Sullivan W."/>
            <person name="Andreopoulos W.B."/>
            <person name="Clum A."/>
            <person name="Lindquist E."/>
            <person name="Daum C."/>
            <person name="Ramamoorthy G.K."/>
            <person name="Gryganskyi A."/>
            <person name="Culley D."/>
            <person name="Magnuson J.K."/>
            <person name="James T.Y."/>
            <person name="O'Malley M.A."/>
            <person name="Stajich J.E."/>
            <person name="Spatafora J.W."/>
            <person name="Visel A."/>
            <person name="Grigoriev I.V."/>
        </authorList>
    </citation>
    <scope>NUCLEOTIDE SEQUENCE [LARGE SCALE GENOMIC DNA]</scope>
    <source>
        <strain evidence="3 4">JEL800</strain>
    </source>
</reference>
<protein>
    <recommendedName>
        <fullName evidence="5">Intraflagellar transport protein 43</fullName>
    </recommendedName>
</protein>
<dbReference type="Pfam" id="PF15305">
    <property type="entry name" value="IFT43"/>
    <property type="match status" value="1"/>
</dbReference>
<name>A0A1Y2BCZ3_9FUNG</name>
<dbReference type="GO" id="GO:0005929">
    <property type="term" value="C:cilium"/>
    <property type="evidence" value="ECO:0007669"/>
    <property type="project" value="TreeGrafter"/>
</dbReference>